<evidence type="ECO:0000313" key="4">
    <source>
        <dbReference type="Proteomes" id="UP001238088"/>
    </source>
</evidence>
<dbReference type="PROSITE" id="PS00061">
    <property type="entry name" value="ADH_SHORT"/>
    <property type="match status" value="1"/>
</dbReference>
<protein>
    <submittedName>
        <fullName evidence="3">NAD(P)-dependent dehydrogenase (Short-subunit alcohol dehydrogenase family)</fullName>
    </submittedName>
</protein>
<sequence length="258" mass="28323">MNMLEKMFSLKGKVILITGGARGIGREVANHVAAVGADIVIFDKQGDKAAVAAKELREKYNCRAISYEVDVTDYQSLSESFHNAVKEIGQLDLLFNNAGIVIQKPVIEATPDEWLKVIDVNLNGVYYTAQIFGKYLIENNIRGSIVNTASMSGIIVNYPQLQASYNASKAAVAQLTKSLAVEWAEYGIRVNSISPGYIFTELTSFVREDWREKWAELTPMKRLGKPEELPGAVIYLLSESASFVTGSDLVIDGGFTSV</sequence>
<evidence type="ECO:0000256" key="1">
    <source>
        <dbReference type="ARBA" id="ARBA00006484"/>
    </source>
</evidence>
<dbReference type="SUPFAM" id="SSF51735">
    <property type="entry name" value="NAD(P)-binding Rossmann-fold domains"/>
    <property type="match status" value="1"/>
</dbReference>
<dbReference type="Gene3D" id="3.40.50.720">
    <property type="entry name" value="NAD(P)-binding Rossmann-like Domain"/>
    <property type="match status" value="1"/>
</dbReference>
<dbReference type="Pfam" id="PF13561">
    <property type="entry name" value="adh_short_C2"/>
    <property type="match status" value="1"/>
</dbReference>
<comment type="similarity">
    <text evidence="1">Belongs to the short-chain dehydrogenases/reductases (SDR) family.</text>
</comment>
<evidence type="ECO:0000313" key="3">
    <source>
        <dbReference type="EMBL" id="MDQ0271012.1"/>
    </source>
</evidence>
<dbReference type="InterPro" id="IPR036291">
    <property type="entry name" value="NAD(P)-bd_dom_sf"/>
</dbReference>
<evidence type="ECO:0000256" key="2">
    <source>
        <dbReference type="ARBA" id="ARBA00023002"/>
    </source>
</evidence>
<dbReference type="PRINTS" id="PR00081">
    <property type="entry name" value="GDHRDH"/>
</dbReference>
<proteinExistence type="inferred from homology"/>
<name>A0ABU0AJS6_9BACI</name>
<dbReference type="PANTHER" id="PTHR43008">
    <property type="entry name" value="BENZIL REDUCTASE"/>
    <property type="match status" value="1"/>
</dbReference>
<dbReference type="InterPro" id="IPR020904">
    <property type="entry name" value="Sc_DH/Rdtase_CS"/>
</dbReference>
<dbReference type="EMBL" id="JAUSUB010000012">
    <property type="protein sequence ID" value="MDQ0271012.1"/>
    <property type="molecule type" value="Genomic_DNA"/>
</dbReference>
<dbReference type="Proteomes" id="UP001238088">
    <property type="component" value="Unassembled WGS sequence"/>
</dbReference>
<reference evidence="3 4" key="1">
    <citation type="submission" date="2023-07" db="EMBL/GenBank/DDBJ databases">
        <title>Genomic Encyclopedia of Type Strains, Phase IV (KMG-IV): sequencing the most valuable type-strain genomes for metagenomic binning, comparative biology and taxonomic classification.</title>
        <authorList>
            <person name="Goeker M."/>
        </authorList>
    </citation>
    <scope>NUCLEOTIDE SEQUENCE [LARGE SCALE GENOMIC DNA]</scope>
    <source>
        <strain evidence="3 4">DSM 23494</strain>
    </source>
</reference>
<keyword evidence="2" id="KW-0560">Oxidoreductase</keyword>
<keyword evidence="4" id="KW-1185">Reference proteome</keyword>
<dbReference type="NCBIfam" id="NF005559">
    <property type="entry name" value="PRK07231.1"/>
    <property type="match status" value="1"/>
</dbReference>
<dbReference type="PANTHER" id="PTHR43008:SF14">
    <property type="entry name" value="DEHYDROGENASE ARBD, PUTATIVE-RELATED"/>
    <property type="match status" value="1"/>
</dbReference>
<gene>
    <name evidence="3" type="ORF">J2S17_002899</name>
</gene>
<comment type="caution">
    <text evidence="3">The sequence shown here is derived from an EMBL/GenBank/DDBJ whole genome shotgun (WGS) entry which is preliminary data.</text>
</comment>
<dbReference type="RefSeq" id="WP_307475883.1">
    <property type="nucleotide sequence ID" value="NZ_JAUSUB010000012.1"/>
</dbReference>
<organism evidence="3 4">
    <name type="scientific">Cytobacillus purgationiresistens</name>
    <dbReference type="NCBI Taxonomy" id="863449"/>
    <lineage>
        <taxon>Bacteria</taxon>
        <taxon>Bacillati</taxon>
        <taxon>Bacillota</taxon>
        <taxon>Bacilli</taxon>
        <taxon>Bacillales</taxon>
        <taxon>Bacillaceae</taxon>
        <taxon>Cytobacillus</taxon>
    </lineage>
</organism>
<accession>A0ABU0AJS6</accession>
<dbReference type="PRINTS" id="PR00080">
    <property type="entry name" value="SDRFAMILY"/>
</dbReference>
<dbReference type="InterPro" id="IPR002347">
    <property type="entry name" value="SDR_fam"/>
</dbReference>